<feature type="signal peptide" evidence="1">
    <location>
        <begin position="1"/>
        <end position="26"/>
    </location>
</feature>
<sequence>MRGHALAGAVAVAVALLGGCAGPDTAADPAISQSGLAELTMQKLADTAGPQPESVQCDGDLPATVGIKRRCVMTTPEGTRYGVTVTATKVDGEQIDFEAVVDDTPMDPPEQSG</sequence>
<dbReference type="Pfam" id="PF14230">
    <property type="entry name" value="DUF4333"/>
    <property type="match status" value="1"/>
</dbReference>
<keyword evidence="4" id="KW-1185">Reference proteome</keyword>
<feature type="domain" description="DUF4333" evidence="2">
    <location>
        <begin position="16"/>
        <end position="92"/>
    </location>
</feature>
<evidence type="ECO:0000259" key="2">
    <source>
        <dbReference type="Pfam" id="PF14230"/>
    </source>
</evidence>
<reference evidence="3" key="1">
    <citation type="submission" date="2022-08" db="EMBL/GenBank/DDBJ databases">
        <title>Complete genome sequence of 14 non-tuberculosis mycobacteria type-strains.</title>
        <authorList>
            <person name="Igarashi Y."/>
            <person name="Osugi A."/>
            <person name="Mitarai S."/>
        </authorList>
    </citation>
    <scope>NUCLEOTIDE SEQUENCE</scope>
    <source>
        <strain evidence="3">DSM 45575</strain>
    </source>
</reference>
<evidence type="ECO:0000313" key="4">
    <source>
        <dbReference type="Proteomes" id="UP001055200"/>
    </source>
</evidence>
<evidence type="ECO:0000256" key="1">
    <source>
        <dbReference type="SAM" id="SignalP"/>
    </source>
</evidence>
<evidence type="ECO:0000313" key="3">
    <source>
        <dbReference type="EMBL" id="ULN52512.1"/>
    </source>
</evidence>
<dbReference type="Proteomes" id="UP001055200">
    <property type="component" value="Chromosome"/>
</dbReference>
<keyword evidence="1" id="KW-0732">Signal</keyword>
<protein>
    <submittedName>
        <fullName evidence="3">DUF4333 domain-containing protein</fullName>
    </submittedName>
</protein>
<dbReference type="EMBL" id="CP092365">
    <property type="protein sequence ID" value="ULN52512.1"/>
    <property type="molecule type" value="Genomic_DNA"/>
</dbReference>
<proteinExistence type="predicted"/>
<dbReference type="RefSeq" id="WP_240170784.1">
    <property type="nucleotide sequence ID" value="NZ_CP092365.1"/>
</dbReference>
<feature type="chain" id="PRO_5046407080" evidence="1">
    <location>
        <begin position="27"/>
        <end position="113"/>
    </location>
</feature>
<accession>A0ABY3U4R3</accession>
<dbReference type="PROSITE" id="PS51257">
    <property type="entry name" value="PROKAR_LIPOPROTEIN"/>
    <property type="match status" value="1"/>
</dbReference>
<name>A0ABY3U4R3_9MYCO</name>
<gene>
    <name evidence="3" type="ORF">MIU77_17005</name>
</gene>
<organism evidence="3 4">
    <name type="scientific">Mycolicibacillus parakoreensis</name>
    <dbReference type="NCBI Taxonomy" id="1069221"/>
    <lineage>
        <taxon>Bacteria</taxon>
        <taxon>Bacillati</taxon>
        <taxon>Actinomycetota</taxon>
        <taxon>Actinomycetes</taxon>
        <taxon>Mycobacteriales</taxon>
        <taxon>Mycobacteriaceae</taxon>
        <taxon>Mycolicibacillus</taxon>
    </lineage>
</organism>
<dbReference type="InterPro" id="IPR025637">
    <property type="entry name" value="DUF4333"/>
</dbReference>